<dbReference type="Gene3D" id="3.20.20.140">
    <property type="entry name" value="Metal-dependent hydrolases"/>
    <property type="match status" value="1"/>
</dbReference>
<dbReference type="GO" id="GO:0006221">
    <property type="term" value="P:pyrimidine nucleotide biosynthetic process"/>
    <property type="evidence" value="ECO:0007669"/>
    <property type="project" value="UniProtKB-KW"/>
</dbReference>
<dbReference type="InterPro" id="IPR024403">
    <property type="entry name" value="DHOase_cat"/>
</dbReference>
<dbReference type="GO" id="GO:0005737">
    <property type="term" value="C:cytoplasm"/>
    <property type="evidence" value="ECO:0007669"/>
    <property type="project" value="TreeGrafter"/>
</dbReference>
<gene>
    <name evidence="4" type="ORF">EZE20_08515</name>
</gene>
<dbReference type="OrthoDB" id="9765462at2"/>
<dbReference type="Gene3D" id="2.30.40.10">
    <property type="entry name" value="Urease, subunit C, domain 1"/>
    <property type="match status" value="1"/>
</dbReference>
<evidence type="ECO:0000259" key="3">
    <source>
        <dbReference type="Pfam" id="PF12890"/>
    </source>
</evidence>
<dbReference type="InterPro" id="IPR011059">
    <property type="entry name" value="Metal-dep_hydrolase_composite"/>
</dbReference>
<dbReference type="GO" id="GO:0046872">
    <property type="term" value="F:metal ion binding"/>
    <property type="evidence" value="ECO:0007669"/>
    <property type="project" value="InterPro"/>
</dbReference>
<sequence length="430" mass="47477">MNLLLRSVQIIDKASPWNGQIKDIRVEDNRIAEIGENLSAAGMDVVEGNNCCISPGWLDMRVASRDPGFEHKEDLDSVRQAAMQGGFTEIVLLPNSQPVVDSKDTLNYVRQRRRQSPVCVHVAAAVTKHAAGTDFTEMIDLHTAGAVAFTDGDNPIQHADIFLKTLLYLRPMNALLINRPEDKQLTLFGQMNEGLTSTLLGLKGMPPLAEEMMLTRDLNLLKYILEQTTEPATLPLLHISLVSTARSVELIREAKKQGLPVSCEVAAHQLVYHDEALLTFDTNLKVNPPFRKVADIQALRDGLVDGTIDCVVSDHCPHDEESKNLEFDHAEFGITGLETVFALLTMHSGLSVESIVEKLTSEPRRILRLPALSIAEGQTANFTFFDPAKEWTYTKSASKAINSPFLGKTLKGHVSGVLNQGHIRWFGQPS</sequence>
<evidence type="ECO:0000313" key="5">
    <source>
        <dbReference type="Proteomes" id="UP000295706"/>
    </source>
</evidence>
<accession>A0A4R4KGU4</accession>
<dbReference type="Pfam" id="PF12890">
    <property type="entry name" value="DHOase"/>
    <property type="match status" value="1"/>
</dbReference>
<dbReference type="Pfam" id="PF01979">
    <property type="entry name" value="Amidohydro_1"/>
    <property type="match status" value="1"/>
</dbReference>
<dbReference type="SUPFAM" id="SSF51338">
    <property type="entry name" value="Composite domain of metallo-dependent hydrolases"/>
    <property type="match status" value="1"/>
</dbReference>
<dbReference type="GO" id="GO:0004038">
    <property type="term" value="F:allantoinase activity"/>
    <property type="evidence" value="ECO:0007669"/>
    <property type="project" value="TreeGrafter"/>
</dbReference>
<dbReference type="Proteomes" id="UP000295706">
    <property type="component" value="Unassembled WGS sequence"/>
</dbReference>
<comment type="caution">
    <text evidence="4">The sequence shown here is derived from an EMBL/GenBank/DDBJ whole genome shotgun (WGS) entry which is preliminary data.</text>
</comment>
<dbReference type="NCBIfam" id="TIGR00857">
    <property type="entry name" value="pyrC_multi"/>
    <property type="match status" value="1"/>
</dbReference>
<evidence type="ECO:0000313" key="4">
    <source>
        <dbReference type="EMBL" id="TDB65801.1"/>
    </source>
</evidence>
<reference evidence="4 5" key="1">
    <citation type="submission" date="2019-02" db="EMBL/GenBank/DDBJ databases">
        <title>Arundinibacter roseus gen. nov., sp. nov., a new member of the family Cytophagaceae.</title>
        <authorList>
            <person name="Szuroczki S."/>
            <person name="Khayer B."/>
            <person name="Sproer C."/>
            <person name="Toumi M."/>
            <person name="Szabo A."/>
            <person name="Felfoldi T."/>
            <person name="Schumann P."/>
            <person name="Toth E."/>
        </authorList>
    </citation>
    <scope>NUCLEOTIDE SEQUENCE [LARGE SCALE GENOMIC DNA]</scope>
    <source>
        <strain evidence="4 5">DMA-k-7a</strain>
    </source>
</reference>
<evidence type="ECO:0000256" key="1">
    <source>
        <dbReference type="ARBA" id="ARBA00022975"/>
    </source>
</evidence>
<dbReference type="RefSeq" id="WP_132116534.1">
    <property type="nucleotide sequence ID" value="NZ_SMJU01000005.1"/>
</dbReference>
<proteinExistence type="predicted"/>
<dbReference type="PANTHER" id="PTHR43668:SF2">
    <property type="entry name" value="ALLANTOINASE"/>
    <property type="match status" value="1"/>
</dbReference>
<keyword evidence="5" id="KW-1185">Reference proteome</keyword>
<name>A0A4R4KGU4_9BACT</name>
<dbReference type="AlphaFoldDB" id="A0A4R4KGU4"/>
<dbReference type="InterPro" id="IPR004722">
    <property type="entry name" value="DHOase"/>
</dbReference>
<organism evidence="4 5">
    <name type="scientific">Arundinibacter roseus</name>
    <dbReference type="NCBI Taxonomy" id="2070510"/>
    <lineage>
        <taxon>Bacteria</taxon>
        <taxon>Pseudomonadati</taxon>
        <taxon>Bacteroidota</taxon>
        <taxon>Cytophagia</taxon>
        <taxon>Cytophagales</taxon>
        <taxon>Spirosomataceae</taxon>
        <taxon>Arundinibacter</taxon>
    </lineage>
</organism>
<dbReference type="PANTHER" id="PTHR43668">
    <property type="entry name" value="ALLANTOINASE"/>
    <property type="match status" value="1"/>
</dbReference>
<dbReference type="InterPro" id="IPR032466">
    <property type="entry name" value="Metal_Hydrolase"/>
</dbReference>
<dbReference type="GO" id="GO:0006145">
    <property type="term" value="P:purine nucleobase catabolic process"/>
    <property type="evidence" value="ECO:0007669"/>
    <property type="project" value="TreeGrafter"/>
</dbReference>
<protein>
    <submittedName>
        <fullName evidence="4">Dihydroorotase</fullName>
    </submittedName>
</protein>
<dbReference type="SUPFAM" id="SSF51556">
    <property type="entry name" value="Metallo-dependent hydrolases"/>
    <property type="match status" value="1"/>
</dbReference>
<dbReference type="CDD" id="cd01317">
    <property type="entry name" value="DHOase_IIa"/>
    <property type="match status" value="1"/>
</dbReference>
<dbReference type="GO" id="GO:0004151">
    <property type="term" value="F:dihydroorotase activity"/>
    <property type="evidence" value="ECO:0007669"/>
    <property type="project" value="InterPro"/>
</dbReference>
<dbReference type="EMBL" id="SMJU01000005">
    <property type="protein sequence ID" value="TDB65801.1"/>
    <property type="molecule type" value="Genomic_DNA"/>
</dbReference>
<dbReference type="InterPro" id="IPR050138">
    <property type="entry name" value="DHOase/Allantoinase_Hydrolase"/>
</dbReference>
<evidence type="ECO:0000259" key="2">
    <source>
        <dbReference type="Pfam" id="PF01979"/>
    </source>
</evidence>
<feature type="domain" description="Dihydroorotase catalytic" evidence="3">
    <location>
        <begin position="53"/>
        <end position="218"/>
    </location>
</feature>
<feature type="domain" description="Amidohydrolase-related" evidence="2">
    <location>
        <begin position="254"/>
        <end position="421"/>
    </location>
</feature>
<keyword evidence="1" id="KW-0665">Pyrimidine biosynthesis</keyword>
<dbReference type="InterPro" id="IPR006680">
    <property type="entry name" value="Amidohydro-rel"/>
</dbReference>